<dbReference type="Proteomes" id="UP000234662">
    <property type="component" value="Unassembled WGS sequence"/>
</dbReference>
<dbReference type="STRING" id="2055.BCM27_00285"/>
<organism evidence="4 5">
    <name type="scientific">Gordonia terrae</name>
    <dbReference type="NCBI Taxonomy" id="2055"/>
    <lineage>
        <taxon>Bacteria</taxon>
        <taxon>Bacillati</taxon>
        <taxon>Actinomycetota</taxon>
        <taxon>Actinomycetes</taxon>
        <taxon>Mycobacteriales</taxon>
        <taxon>Gordoniaceae</taxon>
        <taxon>Gordonia</taxon>
    </lineage>
</organism>
<evidence type="ECO:0000313" key="6">
    <source>
        <dbReference type="Proteomes" id="UP000247118"/>
    </source>
</evidence>
<sequence>MSILLMLVVLLALLAVLGAGIAGIVVLVSRRSAGSVVDGSRNVVAGWYPDPQDPVADRYHDGQTWTTHTRPRIADGG</sequence>
<dbReference type="OrthoDB" id="5244233at2"/>
<gene>
    <name evidence="4" type="ORF">CYJ73_12390</name>
    <name evidence="3" type="ORF">DLJ61_00280</name>
</gene>
<evidence type="ECO:0000313" key="3">
    <source>
        <dbReference type="EMBL" id="AWO82207.1"/>
    </source>
</evidence>
<name>A0A2I1R7I6_9ACTN</name>
<evidence type="ECO:0000313" key="4">
    <source>
        <dbReference type="EMBL" id="PKZ65111.1"/>
    </source>
</evidence>
<dbReference type="Proteomes" id="UP000247118">
    <property type="component" value="Chromosome"/>
</dbReference>
<dbReference type="GeneID" id="32686155"/>
<dbReference type="EMBL" id="PKJC01000008">
    <property type="protein sequence ID" value="PKZ65111.1"/>
    <property type="molecule type" value="Genomic_DNA"/>
</dbReference>
<proteinExistence type="predicted"/>
<dbReference type="RefSeq" id="WP_004020866.1">
    <property type="nucleotide sequence ID" value="NZ_CABEIC010000002.1"/>
</dbReference>
<dbReference type="AlphaFoldDB" id="A0A2I1R7I6"/>
<evidence type="ECO:0000313" key="5">
    <source>
        <dbReference type="Proteomes" id="UP000234662"/>
    </source>
</evidence>
<dbReference type="EMBL" id="CP029604">
    <property type="protein sequence ID" value="AWO82207.1"/>
    <property type="molecule type" value="Genomic_DNA"/>
</dbReference>
<accession>A0A2I1R7I6</accession>
<dbReference type="Pfam" id="PF10708">
    <property type="entry name" value="DUF2510"/>
    <property type="match status" value="1"/>
</dbReference>
<feature type="region of interest" description="Disordered" evidence="1">
    <location>
        <begin position="58"/>
        <end position="77"/>
    </location>
</feature>
<evidence type="ECO:0000259" key="2">
    <source>
        <dbReference type="Pfam" id="PF10708"/>
    </source>
</evidence>
<evidence type="ECO:0000256" key="1">
    <source>
        <dbReference type="SAM" id="MobiDB-lite"/>
    </source>
</evidence>
<dbReference type="KEGG" id="gta:BCM27_00285"/>
<dbReference type="InterPro" id="IPR018929">
    <property type="entry name" value="DUF2510"/>
</dbReference>
<reference evidence="4 5" key="1">
    <citation type="submission" date="2017-12" db="EMBL/GenBank/DDBJ databases">
        <title>Phylogenetic diversity of female urinary microbiome.</title>
        <authorList>
            <person name="Thomas-White K."/>
            <person name="Wolfe A.J."/>
        </authorList>
    </citation>
    <scope>NUCLEOTIDE SEQUENCE [LARGE SCALE GENOMIC DNA]</scope>
    <source>
        <strain evidence="4 5">UMB0777</strain>
    </source>
</reference>
<protein>
    <submittedName>
        <fullName evidence="4">DUF2510 domain-containing protein</fullName>
    </submittedName>
</protein>
<reference evidence="3 6" key="2">
    <citation type="submission" date="2018-05" db="EMBL/GenBank/DDBJ databases">
        <title>Complete genome sequence of Gordonia terrae NRRL B-16283.</title>
        <authorList>
            <person name="Garlena R.A."/>
            <person name="Russell D.A."/>
            <person name="Hatfull G.F."/>
        </authorList>
    </citation>
    <scope>NUCLEOTIDE SEQUENCE [LARGE SCALE GENOMIC DNA]</scope>
    <source>
        <strain evidence="3 6">NRRL B-16283</strain>
    </source>
</reference>
<feature type="domain" description="DUF2510" evidence="2">
    <location>
        <begin position="45"/>
        <end position="72"/>
    </location>
</feature>